<evidence type="ECO:0000313" key="1">
    <source>
        <dbReference type="EMBL" id="KKN98886.1"/>
    </source>
</evidence>
<proteinExistence type="predicted"/>
<sequence>MWPANLSTTKVYPDNRTVIVRNVDPECVPDWLEWGYLLCRMANFGTLTIDPLTKRPKNCGIVVLK</sequence>
<dbReference type="EMBL" id="LAZR01000049">
    <property type="protein sequence ID" value="KKN98886.1"/>
    <property type="molecule type" value="Genomic_DNA"/>
</dbReference>
<dbReference type="AlphaFoldDB" id="A0A0F9XI87"/>
<comment type="caution">
    <text evidence="1">The sequence shown here is derived from an EMBL/GenBank/DDBJ whole genome shotgun (WGS) entry which is preliminary data.</text>
</comment>
<gene>
    <name evidence="1" type="ORF">LCGC14_0141270</name>
</gene>
<name>A0A0F9XI87_9ZZZZ</name>
<accession>A0A0F9XI87</accession>
<reference evidence="1" key="1">
    <citation type="journal article" date="2015" name="Nature">
        <title>Complex archaea that bridge the gap between prokaryotes and eukaryotes.</title>
        <authorList>
            <person name="Spang A."/>
            <person name="Saw J.H."/>
            <person name="Jorgensen S.L."/>
            <person name="Zaremba-Niedzwiedzka K."/>
            <person name="Martijn J."/>
            <person name="Lind A.E."/>
            <person name="van Eijk R."/>
            <person name="Schleper C."/>
            <person name="Guy L."/>
            <person name="Ettema T.J."/>
        </authorList>
    </citation>
    <scope>NUCLEOTIDE SEQUENCE</scope>
</reference>
<protein>
    <submittedName>
        <fullName evidence="1">Uncharacterized protein</fullName>
    </submittedName>
</protein>
<organism evidence="1">
    <name type="scientific">marine sediment metagenome</name>
    <dbReference type="NCBI Taxonomy" id="412755"/>
    <lineage>
        <taxon>unclassified sequences</taxon>
        <taxon>metagenomes</taxon>
        <taxon>ecological metagenomes</taxon>
    </lineage>
</organism>